<dbReference type="AlphaFoldDB" id="A0A645G7G3"/>
<sequence length="98" mass="11172">MERLSRAGVADFLYLAVPENLIAPEELFDGWGLWYVTPELTVREVKPAVRQDCDELSRRHLVQNIGQAALNSVLFAQGVRLDGMGAVHFTRPPRRRRQ</sequence>
<protein>
    <submittedName>
        <fullName evidence="1">Uncharacterized protein</fullName>
    </submittedName>
</protein>
<evidence type="ECO:0000313" key="1">
    <source>
        <dbReference type="EMBL" id="MPN22837.1"/>
    </source>
</evidence>
<proteinExistence type="predicted"/>
<name>A0A645G7G3_9ZZZZ</name>
<comment type="caution">
    <text evidence="1">The sequence shown here is derived from an EMBL/GenBank/DDBJ whole genome shotgun (WGS) entry which is preliminary data.</text>
</comment>
<accession>A0A645G7G3</accession>
<organism evidence="1">
    <name type="scientific">bioreactor metagenome</name>
    <dbReference type="NCBI Taxonomy" id="1076179"/>
    <lineage>
        <taxon>unclassified sequences</taxon>
        <taxon>metagenomes</taxon>
        <taxon>ecological metagenomes</taxon>
    </lineage>
</organism>
<dbReference type="EMBL" id="VSSQ01071167">
    <property type="protein sequence ID" value="MPN22837.1"/>
    <property type="molecule type" value="Genomic_DNA"/>
</dbReference>
<gene>
    <name evidence="1" type="ORF">SDC9_170221</name>
</gene>
<reference evidence="1" key="1">
    <citation type="submission" date="2019-08" db="EMBL/GenBank/DDBJ databases">
        <authorList>
            <person name="Kucharzyk K."/>
            <person name="Murdoch R.W."/>
            <person name="Higgins S."/>
            <person name="Loffler F."/>
        </authorList>
    </citation>
    <scope>NUCLEOTIDE SEQUENCE</scope>
</reference>